<dbReference type="FunFam" id="2.40.50.140:FF:000273">
    <property type="entry name" value="Ribonuclease R"/>
    <property type="match status" value="1"/>
</dbReference>
<evidence type="ECO:0000256" key="1">
    <source>
        <dbReference type="ARBA" id="ARBA00001849"/>
    </source>
</evidence>
<feature type="region of interest" description="Disordered" evidence="9">
    <location>
        <begin position="718"/>
        <end position="789"/>
    </location>
</feature>
<dbReference type="GO" id="GO:0008859">
    <property type="term" value="F:exoribonuclease II activity"/>
    <property type="evidence" value="ECO:0007669"/>
    <property type="project" value="UniProtKB-UniRule"/>
</dbReference>
<dbReference type="SUPFAM" id="SSF50249">
    <property type="entry name" value="Nucleic acid-binding proteins"/>
    <property type="match status" value="4"/>
</dbReference>
<dbReference type="Proteomes" id="UP000602076">
    <property type="component" value="Unassembled WGS sequence"/>
</dbReference>
<keyword evidence="3 8" id="KW-0963">Cytoplasm</keyword>
<dbReference type="PROSITE" id="PS01175">
    <property type="entry name" value="RIBONUCLEASE_II"/>
    <property type="match status" value="1"/>
</dbReference>
<reference evidence="11" key="1">
    <citation type="submission" date="2020-09" db="EMBL/GenBank/DDBJ databases">
        <title>Bacillus faecalis sp. nov., a moderately halophilic bacterium isolated from cow faeces.</title>
        <authorList>
            <person name="Jiang L."/>
            <person name="Lee J."/>
        </authorList>
    </citation>
    <scope>NUCLEOTIDE SEQUENCE</scope>
    <source>
        <strain evidence="11">AGMB 02131</strain>
    </source>
</reference>
<dbReference type="CDD" id="cd04471">
    <property type="entry name" value="S1_RNase_R"/>
    <property type="match status" value="1"/>
</dbReference>
<dbReference type="NCBIfam" id="TIGR02063">
    <property type="entry name" value="RNase_R"/>
    <property type="match status" value="1"/>
</dbReference>
<dbReference type="InterPro" id="IPR004476">
    <property type="entry name" value="RNase_II/RNase_R"/>
</dbReference>
<name>A0A927CVB4_9BACI</name>
<dbReference type="SMART" id="SM00955">
    <property type="entry name" value="RNB"/>
    <property type="match status" value="1"/>
</dbReference>
<accession>A0A927CVB4</accession>
<dbReference type="InterPro" id="IPR003029">
    <property type="entry name" value="S1_domain"/>
</dbReference>
<dbReference type="HAMAP" id="MF_01895">
    <property type="entry name" value="RNase_R"/>
    <property type="match status" value="1"/>
</dbReference>
<evidence type="ECO:0000259" key="10">
    <source>
        <dbReference type="PROSITE" id="PS50126"/>
    </source>
</evidence>
<evidence type="ECO:0000256" key="5">
    <source>
        <dbReference type="ARBA" id="ARBA00022801"/>
    </source>
</evidence>
<dbReference type="AlphaFoldDB" id="A0A927CVB4"/>
<evidence type="ECO:0000256" key="8">
    <source>
        <dbReference type="HAMAP-Rule" id="MF_01895"/>
    </source>
</evidence>
<dbReference type="Gene3D" id="2.40.50.140">
    <property type="entry name" value="Nucleic acid-binding proteins"/>
    <property type="match status" value="3"/>
</dbReference>
<dbReference type="InterPro" id="IPR013223">
    <property type="entry name" value="RNase_B_OB_dom"/>
</dbReference>
<dbReference type="EC" id="3.1.13.1" evidence="8"/>
<evidence type="ECO:0000256" key="3">
    <source>
        <dbReference type="ARBA" id="ARBA00022490"/>
    </source>
</evidence>
<dbReference type="FunFam" id="2.40.50.140:FF:000219">
    <property type="entry name" value="Ribonuclease R"/>
    <property type="match status" value="1"/>
</dbReference>
<feature type="domain" description="S1 motif" evidence="10">
    <location>
        <begin position="630"/>
        <end position="710"/>
    </location>
</feature>
<sequence>MDENIRYYYDRLLQFMKEESYKPMTVQELEEVLGIKESADFKSFVKALVQMEEQSLVIRTRNNRYGLPEKMNLVRGKLTAHAKGFAFVTPEEPGMDDIFIPPHETKNAMHGDLVLVRVSSVSSGSRREGAVEKIIERGLTEVVGTYSKSNHYGFVIPDDKKITNDIFIPNNASMGAVDGHKVVVKITAYPEGRVSAEGEVIQILGHKNDPGVDILSIIHSNGLPLEFPQEVLEQAQQTPETIAESDLENRRDLRDQVIVTIDGADAKDLDDAVTVTELENGNYKLGVHIADVSHYVTEGSPIDREAFDRGTSVYLVDRVIPMIPHRLSNGICSLNPKVDRLTLSCDMEIDAEGQVVKHEIFQSVIKTTERMTYSDVNKILVDQDEELRKHYEPLVPMFERMEKLASILREKRMKRGAIDFDFKESKVLVDEEGHPTDVILRERSVAEKLIEEFMLVANETVAEHFHWMDVPFIYRIHEDPKEEKLQRFFEFITNFGLVVKGKANAIHPRALQEIIEAVEGKPEEMVVSTVMLRSMQQAKYHEESLGHFGLSTEFYTHFTSPIRRYPDLIVHRLIRTYLIEGDLRPETRDKWNILLPEIAEHTSKRERRAVDAERETDDLKKTEFMLDKVGEEYDGIISSVTNFGMFVELENTIEGLVHVSAMNDDYYRFEERHLAMVGERTAKVFRIGDEVRVKVINVDKDERAIDFEIAGMKNTRRRENNEMRVFKAGSRDRKGGKGTSSSASGSGRKQRPGSKSDDAKIGRRGSKSGSKGKKGFFENAPKSKRKKKR</sequence>
<keyword evidence="12" id="KW-1185">Reference proteome</keyword>
<keyword evidence="6 8" id="KW-0269">Exonuclease</keyword>
<dbReference type="Pfam" id="PF00575">
    <property type="entry name" value="S1"/>
    <property type="match status" value="1"/>
</dbReference>
<dbReference type="PANTHER" id="PTHR23355:SF9">
    <property type="entry name" value="DIS3-LIKE EXONUCLEASE 2"/>
    <property type="match status" value="1"/>
</dbReference>
<dbReference type="Pfam" id="PF17876">
    <property type="entry name" value="CSD2"/>
    <property type="match status" value="1"/>
</dbReference>
<dbReference type="FunFam" id="2.40.50.140:FF:000213">
    <property type="entry name" value="Ribonuclease R"/>
    <property type="match status" value="1"/>
</dbReference>
<dbReference type="RefSeq" id="WP_190997813.1">
    <property type="nucleotide sequence ID" value="NZ_JACXSI010000015.1"/>
</dbReference>
<dbReference type="GO" id="GO:0005829">
    <property type="term" value="C:cytosol"/>
    <property type="evidence" value="ECO:0007669"/>
    <property type="project" value="TreeGrafter"/>
</dbReference>
<evidence type="ECO:0000313" key="12">
    <source>
        <dbReference type="Proteomes" id="UP000602076"/>
    </source>
</evidence>
<dbReference type="InterPro" id="IPR022966">
    <property type="entry name" value="RNase_II/R_CS"/>
</dbReference>
<evidence type="ECO:0000256" key="6">
    <source>
        <dbReference type="ARBA" id="ARBA00022839"/>
    </source>
</evidence>
<dbReference type="Pfam" id="PF08206">
    <property type="entry name" value="OB_RNB"/>
    <property type="match status" value="1"/>
</dbReference>
<dbReference type="GO" id="GO:0006402">
    <property type="term" value="P:mRNA catabolic process"/>
    <property type="evidence" value="ECO:0007669"/>
    <property type="project" value="TreeGrafter"/>
</dbReference>
<evidence type="ECO:0000256" key="9">
    <source>
        <dbReference type="SAM" id="MobiDB-lite"/>
    </source>
</evidence>
<keyword evidence="7 8" id="KW-0694">RNA-binding</keyword>
<gene>
    <name evidence="8 11" type="primary">rnr</name>
    <name evidence="11" type="ORF">IEO70_07810</name>
</gene>
<keyword evidence="5 8" id="KW-0378">Hydrolase</keyword>
<feature type="compositionally biased region" description="Basic and acidic residues" evidence="9">
    <location>
        <begin position="718"/>
        <end position="735"/>
    </location>
</feature>
<organism evidence="11 12">
    <name type="scientific">Peribacillus faecalis</name>
    <dbReference type="NCBI Taxonomy" id="2772559"/>
    <lineage>
        <taxon>Bacteria</taxon>
        <taxon>Bacillati</taxon>
        <taxon>Bacillota</taxon>
        <taxon>Bacilli</taxon>
        <taxon>Bacillales</taxon>
        <taxon>Bacillaceae</taxon>
        <taxon>Peribacillus</taxon>
    </lineage>
</organism>
<dbReference type="InterPro" id="IPR040476">
    <property type="entry name" value="CSD2"/>
</dbReference>
<comment type="similarity">
    <text evidence="8">Belongs to the RNR ribonuclease family. RNase R subfamily.</text>
</comment>
<dbReference type="Pfam" id="PF00773">
    <property type="entry name" value="RNB"/>
    <property type="match status" value="1"/>
</dbReference>
<comment type="function">
    <text evidence="8">3'-5' exoribonuclease that releases 5'-nucleoside monophosphates and is involved in maturation of structured RNAs.</text>
</comment>
<comment type="catalytic activity">
    <reaction evidence="1 8">
        <text>Exonucleolytic cleavage in the 3'- to 5'-direction to yield nucleoside 5'-phosphates.</text>
        <dbReference type="EC" id="3.1.13.1"/>
    </reaction>
</comment>
<evidence type="ECO:0000256" key="7">
    <source>
        <dbReference type="ARBA" id="ARBA00022884"/>
    </source>
</evidence>
<comment type="subcellular location">
    <subcellularLocation>
        <location evidence="2 8">Cytoplasm</location>
    </subcellularLocation>
</comment>
<dbReference type="InterPro" id="IPR011805">
    <property type="entry name" value="RNase_R"/>
</dbReference>
<dbReference type="PANTHER" id="PTHR23355">
    <property type="entry name" value="RIBONUCLEASE"/>
    <property type="match status" value="1"/>
</dbReference>
<dbReference type="InterPro" id="IPR012340">
    <property type="entry name" value="NA-bd_OB-fold"/>
</dbReference>
<protein>
    <recommendedName>
        <fullName evidence="8">Ribonuclease R</fullName>
        <shortName evidence="8">RNase R</shortName>
        <ecNumber evidence="8">3.1.13.1</ecNumber>
    </recommendedName>
</protein>
<dbReference type="SMART" id="SM00357">
    <property type="entry name" value="CSP"/>
    <property type="match status" value="2"/>
</dbReference>
<dbReference type="InterPro" id="IPR050180">
    <property type="entry name" value="RNR_Ribonuclease"/>
</dbReference>
<comment type="caution">
    <text evidence="11">The sequence shown here is derived from an EMBL/GenBank/DDBJ whole genome shotgun (WGS) entry which is preliminary data.</text>
</comment>
<proteinExistence type="inferred from homology"/>
<dbReference type="NCBIfam" id="TIGR00358">
    <property type="entry name" value="3_prime_RNase"/>
    <property type="match status" value="1"/>
</dbReference>
<evidence type="ECO:0000313" key="11">
    <source>
        <dbReference type="EMBL" id="MBD3108268.1"/>
    </source>
</evidence>
<dbReference type="InterPro" id="IPR001900">
    <property type="entry name" value="RNase_II/R"/>
</dbReference>
<dbReference type="GO" id="GO:0003723">
    <property type="term" value="F:RNA binding"/>
    <property type="evidence" value="ECO:0007669"/>
    <property type="project" value="UniProtKB-UniRule"/>
</dbReference>
<keyword evidence="4 8" id="KW-0540">Nuclease</keyword>
<feature type="compositionally biased region" description="Basic residues" evidence="9">
    <location>
        <begin position="762"/>
        <end position="774"/>
    </location>
</feature>
<dbReference type="SMART" id="SM00316">
    <property type="entry name" value="S1"/>
    <property type="match status" value="1"/>
</dbReference>
<dbReference type="InterPro" id="IPR011129">
    <property type="entry name" value="CSD"/>
</dbReference>
<evidence type="ECO:0000256" key="2">
    <source>
        <dbReference type="ARBA" id="ARBA00004496"/>
    </source>
</evidence>
<evidence type="ECO:0000256" key="4">
    <source>
        <dbReference type="ARBA" id="ARBA00022722"/>
    </source>
</evidence>
<dbReference type="EMBL" id="JACXSI010000015">
    <property type="protein sequence ID" value="MBD3108268.1"/>
    <property type="molecule type" value="Genomic_DNA"/>
</dbReference>
<dbReference type="PROSITE" id="PS50126">
    <property type="entry name" value="S1"/>
    <property type="match status" value="1"/>
</dbReference>